<dbReference type="Proteomes" id="UP000177798">
    <property type="component" value="Chromosome 1"/>
</dbReference>
<organism evidence="2 3">
    <name type="scientific">Sclerotinia sclerotiorum (strain ATCC 18683 / 1980 / Ss-1)</name>
    <name type="common">White mold</name>
    <name type="synonym">Whetzelinia sclerotiorum</name>
    <dbReference type="NCBI Taxonomy" id="665079"/>
    <lineage>
        <taxon>Eukaryota</taxon>
        <taxon>Fungi</taxon>
        <taxon>Dikarya</taxon>
        <taxon>Ascomycota</taxon>
        <taxon>Pezizomycotina</taxon>
        <taxon>Leotiomycetes</taxon>
        <taxon>Helotiales</taxon>
        <taxon>Sclerotiniaceae</taxon>
        <taxon>Sclerotinia</taxon>
    </lineage>
</organism>
<feature type="region of interest" description="Disordered" evidence="1">
    <location>
        <begin position="31"/>
        <end position="57"/>
    </location>
</feature>
<dbReference type="KEGG" id="ssl:SS1G_02007"/>
<dbReference type="AlphaFoldDB" id="A0A1D9PSN5"/>
<evidence type="ECO:0000313" key="2">
    <source>
        <dbReference type="EMBL" id="APA05666.1"/>
    </source>
</evidence>
<accession>A0A1D9PSN5</accession>
<reference evidence="3" key="1">
    <citation type="journal article" date="2017" name="Genome Biol. Evol.">
        <title>The complete genome sequence of the phytopathogenic fungus Sclerotinia sclerotiorum reveals insights into the genome architecture of broad host range pathogens.</title>
        <authorList>
            <person name="Derbyshire M."/>
            <person name="Denton-Giles M."/>
            <person name="Hegedus D."/>
            <person name="Seifbarghy S."/>
            <person name="Rollins J."/>
            <person name="van Kan J."/>
            <person name="Seidl M.F."/>
            <person name="Faino L."/>
            <person name="Mbengue M."/>
            <person name="Navaud O."/>
            <person name="Raffaele S."/>
            <person name="Hammond-Kosack K."/>
            <person name="Heard S."/>
            <person name="Oliver R."/>
        </authorList>
    </citation>
    <scope>NUCLEOTIDE SEQUENCE [LARGE SCALE GENOMIC DNA]</scope>
    <source>
        <strain evidence="3">ATCC 18683 / 1980 / Ss-1</strain>
    </source>
</reference>
<dbReference type="OrthoDB" id="3450026at2759"/>
<protein>
    <submittedName>
        <fullName evidence="2">Uncharacterized protein</fullName>
    </submittedName>
</protein>
<dbReference type="EMBL" id="CP017814">
    <property type="protein sequence ID" value="APA05666.1"/>
    <property type="molecule type" value="Genomic_DNA"/>
</dbReference>
<name>A0A1D9PSN5_SCLS1</name>
<sequence length="57" mass="6305">MAKHFGSDSDVNSMKWQFRGIRAGAKIQQDALANGKDPKDFNVLVNPDSRKRDGKSA</sequence>
<dbReference type="RefSeq" id="XP_001597811.1">
    <property type="nucleotide sequence ID" value="XM_001597761.1"/>
</dbReference>
<gene>
    <name evidence="2" type="ORF">sscle_01g004360</name>
</gene>
<feature type="compositionally biased region" description="Basic and acidic residues" evidence="1">
    <location>
        <begin position="48"/>
        <end position="57"/>
    </location>
</feature>
<evidence type="ECO:0000313" key="3">
    <source>
        <dbReference type="Proteomes" id="UP000177798"/>
    </source>
</evidence>
<evidence type="ECO:0000256" key="1">
    <source>
        <dbReference type="SAM" id="MobiDB-lite"/>
    </source>
</evidence>
<dbReference type="VEuPathDB" id="FungiDB:sscle_01g004360"/>
<proteinExistence type="predicted"/>